<protein>
    <submittedName>
        <fullName evidence="1">Uncharacterized protein</fullName>
    </submittedName>
</protein>
<reference evidence="1" key="1">
    <citation type="submission" date="2012-03" db="EMBL/GenBank/DDBJ databases">
        <title>Functional metagenomics reveals considerable lignocellulase gene clusters in the gut microbiome of a wood-feeding higher termite.</title>
        <authorList>
            <person name="Liu N."/>
        </authorList>
    </citation>
    <scope>NUCLEOTIDE SEQUENCE</scope>
</reference>
<dbReference type="EMBL" id="JQ844217">
    <property type="protein sequence ID" value="AGS52948.1"/>
    <property type="molecule type" value="Genomic_DNA"/>
</dbReference>
<accession>A0A806K053</accession>
<sequence length="143" mass="16845">MDINAPPAESEQLPELYKFLELLNICLSYAKSSIYCGKTEKIIPYSQDHHWGILQEEIVLVYFLEEQISSVQYIISHIETNGRIQDFASRNESDILLNHIISDIDELNKDTEQDLHYFYDNIEKRYRVGNKLFGILQELQNFQ</sequence>
<dbReference type="AlphaFoldDB" id="A0A806K053"/>
<evidence type="ECO:0000313" key="1">
    <source>
        <dbReference type="EMBL" id="AGS52948.1"/>
    </source>
</evidence>
<proteinExistence type="predicted"/>
<organism evidence="1">
    <name type="scientific">uncultured bacterium contig00028</name>
    <dbReference type="NCBI Taxonomy" id="1181517"/>
    <lineage>
        <taxon>Bacteria</taxon>
        <taxon>environmental samples</taxon>
    </lineage>
</organism>
<name>A0A806K053_9BACT</name>